<sequence>MSAAPQRGRRRAEPQRQRTLLGLPAQHRGTHSNSRSMHPALAATVRGVATLAVVGALVGAGVVAKQLDVPTVTSAVANGHSLASIASMLEGPPVAAATNATIKFPGLEVSSSARPTVDPMKAEAERIAALAVDDAAAAQAYAAGQMASFGWGADQMSCLIPLWERESGWRTSAANPSSGAYGIPQSLPAGKMSSAGADWATNYETQVRWGLGYIQGRYGSPCGAMDHSNSVGWY</sequence>
<evidence type="ECO:0000256" key="1">
    <source>
        <dbReference type="SAM" id="MobiDB-lite"/>
    </source>
</evidence>
<dbReference type="SUPFAM" id="SSF53955">
    <property type="entry name" value="Lysozyme-like"/>
    <property type="match status" value="1"/>
</dbReference>
<protein>
    <recommendedName>
        <fullName evidence="4">Lytic transglycosylase domain-containing protein</fullName>
    </recommendedName>
</protein>
<evidence type="ECO:0000313" key="2">
    <source>
        <dbReference type="EMBL" id="MBP2412144.1"/>
    </source>
</evidence>
<name>A0ABS4YTR6_9MICC</name>
<dbReference type="InterPro" id="IPR023346">
    <property type="entry name" value="Lysozyme-like_dom_sf"/>
</dbReference>
<accession>A0ABS4YTR6</accession>
<keyword evidence="3" id="KW-1185">Reference proteome</keyword>
<dbReference type="Proteomes" id="UP000711614">
    <property type="component" value="Unassembled WGS sequence"/>
</dbReference>
<comment type="caution">
    <text evidence="2">The sequence shown here is derived from an EMBL/GenBank/DDBJ whole genome shotgun (WGS) entry which is preliminary data.</text>
</comment>
<feature type="region of interest" description="Disordered" evidence="1">
    <location>
        <begin position="1"/>
        <end position="37"/>
    </location>
</feature>
<evidence type="ECO:0000313" key="3">
    <source>
        <dbReference type="Proteomes" id="UP000711614"/>
    </source>
</evidence>
<dbReference type="EMBL" id="JAGIOI010000001">
    <property type="protein sequence ID" value="MBP2412144.1"/>
    <property type="molecule type" value="Genomic_DNA"/>
</dbReference>
<evidence type="ECO:0008006" key="4">
    <source>
        <dbReference type="Google" id="ProtNLM"/>
    </source>
</evidence>
<proteinExistence type="predicted"/>
<gene>
    <name evidence="2" type="ORF">JOF48_000943</name>
</gene>
<reference evidence="2 3" key="1">
    <citation type="submission" date="2021-03" db="EMBL/GenBank/DDBJ databases">
        <title>Sequencing the genomes of 1000 actinobacteria strains.</title>
        <authorList>
            <person name="Klenk H.-P."/>
        </authorList>
    </citation>
    <scope>NUCLEOTIDE SEQUENCE [LARGE SCALE GENOMIC DNA]</scope>
    <source>
        <strain evidence="2 3">DSM 16005</strain>
    </source>
</reference>
<organism evidence="2 3">
    <name type="scientific">Arthrobacter stackebrandtii</name>
    <dbReference type="NCBI Taxonomy" id="272161"/>
    <lineage>
        <taxon>Bacteria</taxon>
        <taxon>Bacillati</taxon>
        <taxon>Actinomycetota</taxon>
        <taxon>Actinomycetes</taxon>
        <taxon>Micrococcales</taxon>
        <taxon>Micrococcaceae</taxon>
        <taxon>Arthrobacter</taxon>
    </lineage>
</organism>
<dbReference type="RefSeq" id="WP_245346400.1">
    <property type="nucleotide sequence ID" value="NZ_JAGIOI010000001.1"/>
</dbReference>